<evidence type="ECO:0000313" key="2">
    <source>
        <dbReference type="EMBL" id="AUN93546.1"/>
    </source>
</evidence>
<dbReference type="RefSeq" id="WP_102245620.1">
    <property type="nucleotide sequence ID" value="NZ_CP025682.1"/>
</dbReference>
<reference evidence="2 3" key="1">
    <citation type="submission" date="2018-01" db="EMBL/GenBank/DDBJ databases">
        <authorList>
            <person name="Fu G.-Y."/>
        </authorList>
    </citation>
    <scope>NUCLEOTIDE SEQUENCE [LARGE SCALE GENOMIC DNA]</scope>
    <source>
        <strain evidence="2 3">SY39</strain>
    </source>
</reference>
<proteinExistence type="predicted"/>
<feature type="chain" id="PRO_5014329113" description="Carboxypeptidase regulatory-like domain-containing protein" evidence="1">
    <location>
        <begin position="20"/>
        <end position="126"/>
    </location>
</feature>
<dbReference type="KEGG" id="atw:C0099_00505"/>
<dbReference type="AlphaFoldDB" id="A0A2I6S2Q7"/>
<dbReference type="OrthoDB" id="8926484at2"/>
<organism evidence="2 3">
    <name type="scientific">Pseudazoarcus pumilus</name>
    <dbReference type="NCBI Taxonomy" id="2067960"/>
    <lineage>
        <taxon>Bacteria</taxon>
        <taxon>Pseudomonadati</taxon>
        <taxon>Pseudomonadota</taxon>
        <taxon>Betaproteobacteria</taxon>
        <taxon>Rhodocyclales</taxon>
        <taxon>Zoogloeaceae</taxon>
        <taxon>Pseudazoarcus</taxon>
    </lineage>
</organism>
<gene>
    <name evidence="2" type="ORF">C0099_00505</name>
</gene>
<accession>A0A2I6S2Q7</accession>
<evidence type="ECO:0008006" key="4">
    <source>
        <dbReference type="Google" id="ProtNLM"/>
    </source>
</evidence>
<keyword evidence="1" id="KW-0732">Signal</keyword>
<dbReference type="EMBL" id="CP025682">
    <property type="protein sequence ID" value="AUN93546.1"/>
    <property type="molecule type" value="Genomic_DNA"/>
</dbReference>
<protein>
    <recommendedName>
        <fullName evidence="4">Carboxypeptidase regulatory-like domain-containing protein</fullName>
    </recommendedName>
</protein>
<sequence>MKRLATILGSVLLTASAHAQSPAITLVCGGIGFEQSQPMLAAQGAHALTIVFATQSGSYVAGAKTLVADPLADVSATHDACGPIGQVDVAQPGRYRVTATLDGAVREQWVDLAPRGGARIVLRWPD</sequence>
<evidence type="ECO:0000313" key="3">
    <source>
        <dbReference type="Proteomes" id="UP000242205"/>
    </source>
</evidence>
<evidence type="ECO:0000256" key="1">
    <source>
        <dbReference type="SAM" id="SignalP"/>
    </source>
</evidence>
<name>A0A2I6S2Q7_9RHOO</name>
<feature type="signal peptide" evidence="1">
    <location>
        <begin position="1"/>
        <end position="19"/>
    </location>
</feature>
<keyword evidence="3" id="KW-1185">Reference proteome</keyword>
<dbReference type="Proteomes" id="UP000242205">
    <property type="component" value="Chromosome"/>
</dbReference>